<dbReference type="SMART" id="SM00709">
    <property type="entry name" value="Zpr1"/>
    <property type="match status" value="2"/>
</dbReference>
<dbReference type="FunFam" id="2.60.120.1040:FF:000001">
    <property type="entry name" value="Zinc finger protein ZPR1"/>
    <property type="match status" value="1"/>
</dbReference>
<keyword evidence="3" id="KW-0863">Zinc-finger</keyword>
<keyword evidence="8" id="KW-1185">Reference proteome</keyword>
<dbReference type="InterPro" id="IPR042452">
    <property type="entry name" value="ZPR1_Znf1/2"/>
</dbReference>
<proteinExistence type="inferred from homology"/>
<reference evidence="7 8" key="1">
    <citation type="journal article" date="2020" name="ISME J.">
        <title>Uncovering the hidden diversity of litter-decomposition mechanisms in mushroom-forming fungi.</title>
        <authorList>
            <person name="Floudas D."/>
            <person name="Bentzer J."/>
            <person name="Ahren D."/>
            <person name="Johansson T."/>
            <person name="Persson P."/>
            <person name="Tunlid A."/>
        </authorList>
    </citation>
    <scope>NUCLEOTIDE SEQUENCE [LARGE SCALE GENOMIC DNA]</scope>
    <source>
        <strain evidence="7 8">CBS 291.85</strain>
    </source>
</reference>
<gene>
    <name evidence="7" type="ORF">D9758_005726</name>
</gene>
<comment type="similarity">
    <text evidence="1">Belongs to the ZPR1 family.</text>
</comment>
<dbReference type="Pfam" id="PF22794">
    <property type="entry name" value="jr-ZPR1"/>
    <property type="match status" value="2"/>
</dbReference>
<sequence>MLLTSIPFFREVIVMSFRCEHCGWADNEIQSAGTIRPDGTVYTARVLDRSDLDRQIVRSPSCEIVIPEFQLTLPPSTRGQLTTVEGLIRDVVADLNMDQPLRRIQDEESYNKIQTLIDGLKEIFVDDEDEDGEVEVGKASQKDKPMPPITIKLDDPAGNSFIEFVDSMADPKWNLRTYQRSLEQNVALGLVAPPEESEAPEKKVVEEGANGEPVPNEEIFVFHGVCSSCGHPLDTMMKKVNIPYFKDVFIMSTNCDRCGYRDNEVKSGAAISEQGKRIILKVEDREDLSRDILKSETAGLTIPEIDLVLTHGTLGGRFTTVEGILEQIYEELSEKLFSASDSIDDSKTNFVTFLKSLKEVKNAERSFTLILDDPLANSYLQNLYAPDPDPNMTVELYDRTWQQNEDLGLNDMKVEGYEEPEKEEQEKEKGEAKTEEVVETQKS</sequence>
<dbReference type="PANTHER" id="PTHR10876:SF0">
    <property type="entry name" value="ZINC FINGER PROTEIN ZPR1"/>
    <property type="match status" value="1"/>
</dbReference>
<dbReference type="FunFam" id="2.20.25.420:FF:000002">
    <property type="entry name" value="Zinc finger protein ZPR1"/>
    <property type="match status" value="1"/>
</dbReference>
<feature type="domain" description="Zinc finger ZPR1-type" evidence="6">
    <location>
        <begin position="1"/>
        <end position="164"/>
    </location>
</feature>
<feature type="domain" description="Zinc finger ZPR1-type" evidence="6">
    <location>
        <begin position="224"/>
        <end position="382"/>
    </location>
</feature>
<keyword evidence="2" id="KW-0479">Metal-binding</keyword>
<accession>A0A8H5GJT6</accession>
<dbReference type="Proteomes" id="UP000559256">
    <property type="component" value="Unassembled WGS sequence"/>
</dbReference>
<comment type="caution">
    <text evidence="7">The sequence shown here is derived from an EMBL/GenBank/DDBJ whole genome shotgun (WGS) entry which is preliminary data.</text>
</comment>
<dbReference type="AlphaFoldDB" id="A0A8H5GJT6"/>
<keyword evidence="4" id="KW-0862">Zinc</keyword>
<evidence type="ECO:0000256" key="4">
    <source>
        <dbReference type="ARBA" id="ARBA00022833"/>
    </source>
</evidence>
<evidence type="ECO:0000256" key="2">
    <source>
        <dbReference type="ARBA" id="ARBA00022723"/>
    </source>
</evidence>
<dbReference type="NCBIfam" id="TIGR00310">
    <property type="entry name" value="ZPR1_znf"/>
    <property type="match status" value="2"/>
</dbReference>
<dbReference type="InterPro" id="IPR040141">
    <property type="entry name" value="ZPR1"/>
</dbReference>
<feature type="compositionally biased region" description="Basic and acidic residues" evidence="5">
    <location>
        <begin position="424"/>
        <end position="443"/>
    </location>
</feature>
<dbReference type="Pfam" id="PF03367">
    <property type="entry name" value="Zn_ribbon_ZPR1"/>
    <property type="match status" value="2"/>
</dbReference>
<evidence type="ECO:0000313" key="7">
    <source>
        <dbReference type="EMBL" id="KAF5366207.1"/>
    </source>
</evidence>
<evidence type="ECO:0000313" key="8">
    <source>
        <dbReference type="Proteomes" id="UP000559256"/>
    </source>
</evidence>
<evidence type="ECO:0000256" key="5">
    <source>
        <dbReference type="SAM" id="MobiDB-lite"/>
    </source>
</evidence>
<evidence type="ECO:0000256" key="1">
    <source>
        <dbReference type="ARBA" id="ARBA00008354"/>
    </source>
</evidence>
<feature type="region of interest" description="Disordered" evidence="5">
    <location>
        <begin position="408"/>
        <end position="443"/>
    </location>
</feature>
<dbReference type="InterPro" id="IPR056180">
    <property type="entry name" value="ZPR1_jr_dom"/>
</dbReference>
<dbReference type="InterPro" id="IPR042451">
    <property type="entry name" value="ZPR1_A/B_dom"/>
</dbReference>
<dbReference type="GO" id="GO:0005634">
    <property type="term" value="C:nucleus"/>
    <property type="evidence" value="ECO:0007669"/>
    <property type="project" value="TreeGrafter"/>
</dbReference>
<name>A0A8H5GJT6_9AGAR</name>
<dbReference type="InterPro" id="IPR004457">
    <property type="entry name" value="Znf_ZPR1"/>
</dbReference>
<dbReference type="Gene3D" id="2.60.120.1040">
    <property type="entry name" value="ZPR1, A/B domain"/>
    <property type="match status" value="2"/>
</dbReference>
<dbReference type="PANTHER" id="PTHR10876">
    <property type="entry name" value="ZINC FINGER PROTEIN ZPR1"/>
    <property type="match status" value="1"/>
</dbReference>
<dbReference type="GO" id="GO:0008270">
    <property type="term" value="F:zinc ion binding"/>
    <property type="evidence" value="ECO:0007669"/>
    <property type="project" value="UniProtKB-KW"/>
</dbReference>
<dbReference type="Gene3D" id="2.20.25.420">
    <property type="entry name" value="ZPR1, zinc finger domain"/>
    <property type="match status" value="2"/>
</dbReference>
<organism evidence="7 8">
    <name type="scientific">Tetrapyrgos nigripes</name>
    <dbReference type="NCBI Taxonomy" id="182062"/>
    <lineage>
        <taxon>Eukaryota</taxon>
        <taxon>Fungi</taxon>
        <taxon>Dikarya</taxon>
        <taxon>Basidiomycota</taxon>
        <taxon>Agaricomycotina</taxon>
        <taxon>Agaricomycetes</taxon>
        <taxon>Agaricomycetidae</taxon>
        <taxon>Agaricales</taxon>
        <taxon>Marasmiineae</taxon>
        <taxon>Marasmiaceae</taxon>
        <taxon>Tetrapyrgos</taxon>
    </lineage>
</organism>
<protein>
    <recommendedName>
        <fullName evidence="6">Zinc finger ZPR1-type domain-containing protein</fullName>
    </recommendedName>
</protein>
<dbReference type="EMBL" id="JAACJM010000024">
    <property type="protein sequence ID" value="KAF5366207.1"/>
    <property type="molecule type" value="Genomic_DNA"/>
</dbReference>
<evidence type="ECO:0000259" key="6">
    <source>
        <dbReference type="SMART" id="SM00709"/>
    </source>
</evidence>
<dbReference type="OrthoDB" id="308464at2759"/>
<evidence type="ECO:0000256" key="3">
    <source>
        <dbReference type="ARBA" id="ARBA00022771"/>
    </source>
</evidence>